<keyword evidence="2" id="KW-0812">Transmembrane</keyword>
<dbReference type="EMBL" id="JAVRHZ010000003">
    <property type="protein sequence ID" value="MDT0555811.1"/>
    <property type="molecule type" value="Genomic_DNA"/>
</dbReference>
<evidence type="ECO:0000313" key="3">
    <source>
        <dbReference type="EMBL" id="MDT0555811.1"/>
    </source>
</evidence>
<keyword evidence="2" id="KW-1133">Transmembrane helix</keyword>
<dbReference type="Proteomes" id="UP001254488">
    <property type="component" value="Unassembled WGS sequence"/>
</dbReference>
<evidence type="ECO:0000313" key="4">
    <source>
        <dbReference type="Proteomes" id="UP001254488"/>
    </source>
</evidence>
<protein>
    <submittedName>
        <fullName evidence="3">Uncharacterized protein</fullName>
    </submittedName>
</protein>
<name>A0ABU2YC98_9FLAO</name>
<evidence type="ECO:0000256" key="2">
    <source>
        <dbReference type="SAM" id="Phobius"/>
    </source>
</evidence>
<evidence type="ECO:0000256" key="1">
    <source>
        <dbReference type="SAM" id="MobiDB-lite"/>
    </source>
</evidence>
<keyword evidence="2" id="KW-0472">Membrane</keyword>
<reference evidence="3 4" key="1">
    <citation type="submission" date="2023-09" db="EMBL/GenBank/DDBJ databases">
        <authorList>
            <person name="Rey-Velasco X."/>
        </authorList>
    </citation>
    <scope>NUCLEOTIDE SEQUENCE [LARGE SCALE GENOMIC DNA]</scope>
    <source>
        <strain evidence="3 4">W242</strain>
    </source>
</reference>
<feature type="transmembrane region" description="Helical" evidence="2">
    <location>
        <begin position="57"/>
        <end position="79"/>
    </location>
</feature>
<sequence>MTLEIIVFVLAILFGIVLYWRESKNNSVYRFFNKLTHTKELQMQPGETKGFLYQQNFLIRLVWVTLFFVIGAAIVSFVTPINVFLIQYFASAIVGTLIGTYVASFFIIAREKTKKENMIITLEKGKDYIEELSEDIQEKFDIDEQPEPEKIEKQVEETPKKSARDRLKDKGMIK</sequence>
<keyword evidence="4" id="KW-1185">Reference proteome</keyword>
<feature type="transmembrane region" description="Helical" evidence="2">
    <location>
        <begin position="6"/>
        <end position="21"/>
    </location>
</feature>
<feature type="region of interest" description="Disordered" evidence="1">
    <location>
        <begin position="147"/>
        <end position="174"/>
    </location>
</feature>
<accession>A0ABU2YC98</accession>
<dbReference type="RefSeq" id="WP_311332763.1">
    <property type="nucleotide sequence ID" value="NZ_JAVRHZ010000003.1"/>
</dbReference>
<proteinExistence type="predicted"/>
<gene>
    <name evidence="3" type="ORF">RM538_07345</name>
</gene>
<feature type="transmembrane region" description="Helical" evidence="2">
    <location>
        <begin position="85"/>
        <end position="109"/>
    </location>
</feature>
<comment type="caution">
    <text evidence="3">The sequence shown here is derived from an EMBL/GenBank/DDBJ whole genome shotgun (WGS) entry which is preliminary data.</text>
</comment>
<organism evidence="3 4">
    <name type="scientific">Patiriisocius hiemis</name>
    <dbReference type="NCBI Taxonomy" id="3075604"/>
    <lineage>
        <taxon>Bacteria</taxon>
        <taxon>Pseudomonadati</taxon>
        <taxon>Bacteroidota</taxon>
        <taxon>Flavobacteriia</taxon>
        <taxon>Flavobacteriales</taxon>
        <taxon>Flavobacteriaceae</taxon>
        <taxon>Patiriisocius</taxon>
    </lineage>
</organism>